<gene>
    <name evidence="1" type="ORF">GCM10023349_15030</name>
</gene>
<protein>
    <recommendedName>
        <fullName evidence="3">Histidine phosphatase family protein</fullName>
    </recommendedName>
</protein>
<dbReference type="EMBL" id="BAABKM010000002">
    <property type="protein sequence ID" value="GAA4699681.1"/>
    <property type="molecule type" value="Genomic_DNA"/>
</dbReference>
<proteinExistence type="predicted"/>
<evidence type="ECO:0000313" key="2">
    <source>
        <dbReference type="Proteomes" id="UP001499974"/>
    </source>
</evidence>
<dbReference type="SUPFAM" id="SSF53254">
    <property type="entry name" value="Phosphoglycerate mutase-like"/>
    <property type="match status" value="1"/>
</dbReference>
<dbReference type="SMART" id="SM00855">
    <property type="entry name" value="PGAM"/>
    <property type="match status" value="1"/>
</dbReference>
<evidence type="ECO:0008006" key="3">
    <source>
        <dbReference type="Google" id="ProtNLM"/>
    </source>
</evidence>
<dbReference type="Pfam" id="PF00300">
    <property type="entry name" value="His_Phos_1"/>
    <property type="match status" value="1"/>
</dbReference>
<dbReference type="Proteomes" id="UP001499974">
    <property type="component" value="Unassembled WGS sequence"/>
</dbReference>
<accession>A0ABP8X6R5</accession>
<reference evidence="2" key="1">
    <citation type="journal article" date="2019" name="Int. J. Syst. Evol. Microbiol.">
        <title>The Global Catalogue of Microorganisms (GCM) 10K type strain sequencing project: providing services to taxonomists for standard genome sequencing and annotation.</title>
        <authorList>
            <consortium name="The Broad Institute Genomics Platform"/>
            <consortium name="The Broad Institute Genome Sequencing Center for Infectious Disease"/>
            <person name="Wu L."/>
            <person name="Ma J."/>
        </authorList>
    </citation>
    <scope>NUCLEOTIDE SEQUENCE [LARGE SCALE GENOMIC DNA]</scope>
    <source>
        <strain evidence="2">JCM 18531</strain>
    </source>
</reference>
<dbReference type="InterPro" id="IPR029033">
    <property type="entry name" value="His_PPase_superfam"/>
</dbReference>
<comment type="caution">
    <text evidence="1">The sequence shown here is derived from an EMBL/GenBank/DDBJ whole genome shotgun (WGS) entry which is preliminary data.</text>
</comment>
<dbReference type="RefSeq" id="WP_345520624.1">
    <property type="nucleotide sequence ID" value="NZ_BAABKM010000002.1"/>
</dbReference>
<organism evidence="1 2">
    <name type="scientific">Nocardioides conyzicola</name>
    <dbReference type="NCBI Taxonomy" id="1651781"/>
    <lineage>
        <taxon>Bacteria</taxon>
        <taxon>Bacillati</taxon>
        <taxon>Actinomycetota</taxon>
        <taxon>Actinomycetes</taxon>
        <taxon>Propionibacteriales</taxon>
        <taxon>Nocardioidaceae</taxon>
        <taxon>Nocardioides</taxon>
    </lineage>
</organism>
<sequence length="217" mass="23338">MQLLLLRHAHVDGHRGDVAITDTGHKQAHRAGQWIRDNGHDVAVVLYGGTRRTRETAEAVVAGLDAPEARRPDVADSFALRNPDLYLGGDRVSMVSTAEAFAEQTAHLAPADVDAAPFFNEWLRHPERVGFWVAHKTPPGDDAASVQRRIAAFAASLNDVPAWRGRTIVAITHSPVLRSVGLGLRGTDGGEPPYVNGYAFTVTAESLLIDEVAPATS</sequence>
<keyword evidence="2" id="KW-1185">Reference proteome</keyword>
<dbReference type="CDD" id="cd07067">
    <property type="entry name" value="HP_PGM_like"/>
    <property type="match status" value="1"/>
</dbReference>
<dbReference type="Gene3D" id="3.40.50.1240">
    <property type="entry name" value="Phosphoglycerate mutase-like"/>
    <property type="match status" value="1"/>
</dbReference>
<name>A0ABP8X6R5_9ACTN</name>
<evidence type="ECO:0000313" key="1">
    <source>
        <dbReference type="EMBL" id="GAA4699681.1"/>
    </source>
</evidence>
<dbReference type="InterPro" id="IPR013078">
    <property type="entry name" value="His_Pase_superF_clade-1"/>
</dbReference>